<feature type="transmembrane region" description="Helical" evidence="1">
    <location>
        <begin position="75"/>
        <end position="93"/>
    </location>
</feature>
<feature type="transmembrane region" description="Helical" evidence="1">
    <location>
        <begin position="114"/>
        <end position="140"/>
    </location>
</feature>
<feature type="transmembrane region" description="Helical" evidence="1">
    <location>
        <begin position="186"/>
        <end position="207"/>
    </location>
</feature>
<organism evidence="2 3">
    <name type="scientific">Psychrobacillus mangrovi</name>
    <dbReference type="NCBI Taxonomy" id="3117745"/>
    <lineage>
        <taxon>Bacteria</taxon>
        <taxon>Bacillati</taxon>
        <taxon>Bacillota</taxon>
        <taxon>Bacilli</taxon>
        <taxon>Bacillales</taxon>
        <taxon>Bacillaceae</taxon>
        <taxon>Psychrobacillus</taxon>
    </lineage>
</organism>
<evidence type="ECO:0000313" key="2">
    <source>
        <dbReference type="EMBL" id="MEI4771582.1"/>
    </source>
</evidence>
<evidence type="ECO:0000256" key="1">
    <source>
        <dbReference type="SAM" id="Phobius"/>
    </source>
</evidence>
<keyword evidence="1" id="KW-0812">Transmembrane</keyword>
<keyword evidence="1" id="KW-1133">Transmembrane helix</keyword>
<feature type="transmembrane region" description="Helical" evidence="1">
    <location>
        <begin position="21"/>
        <end position="42"/>
    </location>
</feature>
<sequence>MSNFSVLFQKEWRENVRNFKIIWIPLVFVLFGISEPLMNYYLPQILSTVGNMPEGAVFQLPQLTPEQIVMSTVSQYQFIGMLVVTLGFAGIIARERKNGSSTLIYVRPIAFSSYVFSKLVIMCILVISSVILGLLTNLYYTYALFGAVDLGAFTGFLGTYLVWILFVISIVLFSSAAFSTGVASTVSLILVLVVQIIDSLLGTYWTISPWKLPMYASFVLNGDVDKTPFVWSIIVTLLAIIILLIGAVYLAKKNVFKSKI</sequence>
<feature type="transmembrane region" description="Helical" evidence="1">
    <location>
        <begin position="160"/>
        <end position="179"/>
    </location>
</feature>
<dbReference type="EMBL" id="JBAWSY010000022">
    <property type="protein sequence ID" value="MEI4771582.1"/>
    <property type="molecule type" value="Genomic_DNA"/>
</dbReference>
<dbReference type="RefSeq" id="WP_336499128.1">
    <property type="nucleotide sequence ID" value="NZ_JBAWSY010000022.1"/>
</dbReference>
<feature type="transmembrane region" description="Helical" evidence="1">
    <location>
        <begin position="229"/>
        <end position="251"/>
    </location>
</feature>
<protein>
    <submittedName>
        <fullName evidence="2">ABC transporter permease subunit</fullName>
    </submittedName>
</protein>
<keyword evidence="1" id="KW-0472">Membrane</keyword>
<comment type="caution">
    <text evidence="2">The sequence shown here is derived from an EMBL/GenBank/DDBJ whole genome shotgun (WGS) entry which is preliminary data.</text>
</comment>
<proteinExistence type="predicted"/>
<evidence type="ECO:0000313" key="3">
    <source>
        <dbReference type="Proteomes" id="UP001364890"/>
    </source>
</evidence>
<dbReference type="Pfam" id="PF12679">
    <property type="entry name" value="ABC2_membrane_2"/>
    <property type="match status" value="1"/>
</dbReference>
<reference evidence="2 3" key="1">
    <citation type="submission" date="2024-01" db="EMBL/GenBank/DDBJ databases">
        <title>Seven novel Bacillus-like species.</title>
        <authorList>
            <person name="Liu G."/>
        </authorList>
    </citation>
    <scope>NUCLEOTIDE SEQUENCE [LARGE SCALE GENOMIC DNA]</scope>
    <source>
        <strain evidence="2 3">FJAT-51614</strain>
    </source>
</reference>
<accession>A0ABU8FBG9</accession>
<gene>
    <name evidence="2" type="ORF">WAX74_18310</name>
</gene>
<name>A0ABU8FBG9_9BACI</name>
<keyword evidence="3" id="KW-1185">Reference proteome</keyword>
<dbReference type="Proteomes" id="UP001364890">
    <property type="component" value="Unassembled WGS sequence"/>
</dbReference>